<evidence type="ECO:0000259" key="1">
    <source>
        <dbReference type="Pfam" id="PF20522"/>
    </source>
</evidence>
<dbReference type="Pfam" id="PF20522">
    <property type="entry name" value="DUF6737"/>
    <property type="match status" value="1"/>
</dbReference>
<geneLocation type="plastid" evidence="2"/>
<reference evidence="2" key="1">
    <citation type="submission" date="2018-02" db="EMBL/GenBank/DDBJ databases">
        <title>Genome reduction pattern in chromatophore genome of Paulinella.</title>
        <authorList>
            <person name="Lhee D."/>
            <person name="Yoon H.S."/>
        </authorList>
    </citation>
    <scope>NUCLEOTIDE SEQUENCE</scope>
    <source>
        <strain evidence="2">NZ27</strain>
    </source>
</reference>
<dbReference type="AlphaFoldDB" id="A0A385I1I9"/>
<dbReference type="InterPro" id="IPR046625">
    <property type="entry name" value="DUF6737"/>
</dbReference>
<gene>
    <name evidence="2" type="ORF">PMNZ_790</name>
</gene>
<dbReference type="EMBL" id="MG976688">
    <property type="protein sequence ID" value="AXY63710.1"/>
    <property type="molecule type" value="Genomic_DNA"/>
</dbReference>
<evidence type="ECO:0000313" key="2">
    <source>
        <dbReference type="EMBL" id="AXY63710.1"/>
    </source>
</evidence>
<protein>
    <recommendedName>
        <fullName evidence="1">DUF6737 domain-containing protein</fullName>
    </recommendedName>
</protein>
<proteinExistence type="predicted"/>
<feature type="domain" description="DUF6737" evidence="1">
    <location>
        <begin position="9"/>
        <end position="62"/>
    </location>
</feature>
<keyword evidence="2" id="KW-0934">Plastid</keyword>
<sequence>MGTQWTLFWSLKAWWCQPWSVITTGILLLLLFWSLLELRWFMIGITGIILIWWIIFLVLAPTYYRQSFMEKNPTFEERRINSKLSES</sequence>
<name>A0A385I1I9_9EUKA</name>
<organism evidence="2">
    <name type="scientific">Paulinella micropora</name>
    <dbReference type="NCBI Taxonomy" id="1928728"/>
    <lineage>
        <taxon>Eukaryota</taxon>
        <taxon>Sar</taxon>
        <taxon>Rhizaria</taxon>
        <taxon>Cercozoa</taxon>
        <taxon>Imbricatea</taxon>
        <taxon>Silicofilosea</taxon>
        <taxon>Euglyphida</taxon>
        <taxon>Paulinellidae</taxon>
        <taxon>Paulinella</taxon>
    </lineage>
</organism>
<accession>A0A385I1I9</accession>